<evidence type="ECO:0000313" key="7">
    <source>
        <dbReference type="EMBL" id="KKT61808.1"/>
    </source>
</evidence>
<dbReference type="Gene3D" id="3.30.479.20">
    <property type="entry name" value="Elongation factor Ts, dimerisation domain"/>
    <property type="match status" value="1"/>
</dbReference>
<keyword evidence="4 5" id="KW-0648">Protein biosynthesis</keyword>
<sequence length="149" mass="16547">MAASEQIKQLRDKTGISVMACKRALEEAKGDFDKALAFLAERGAQIAEQKSERITKAGIVDAYVHSSKQIGVLLELRSETDFVAKNGEFQALAHDIAMHIAASRPQDIHELMIQPFVKNPEKSVADYLKEAVAKFGENIEVARFSRFNI</sequence>
<dbReference type="InterPro" id="IPR009060">
    <property type="entry name" value="UBA-like_sf"/>
</dbReference>
<keyword evidence="5" id="KW-0963">Cytoplasm</keyword>
<protein>
    <recommendedName>
        <fullName evidence="2 5">Elongation factor Ts</fullName>
        <shortName evidence="5">EF-Ts</shortName>
    </recommendedName>
</protein>
<evidence type="ECO:0000259" key="6">
    <source>
        <dbReference type="Pfam" id="PF00889"/>
    </source>
</evidence>
<dbReference type="PROSITE" id="PS01126">
    <property type="entry name" value="EF_TS_1"/>
    <property type="match status" value="1"/>
</dbReference>
<reference evidence="7 8" key="1">
    <citation type="journal article" date="2015" name="Nature">
        <title>rRNA introns, odd ribosomes, and small enigmatic genomes across a large radiation of phyla.</title>
        <authorList>
            <person name="Brown C.T."/>
            <person name="Hug L.A."/>
            <person name="Thomas B.C."/>
            <person name="Sharon I."/>
            <person name="Castelle C.J."/>
            <person name="Singh A."/>
            <person name="Wilkins M.J."/>
            <person name="Williams K.H."/>
            <person name="Banfield J.F."/>
        </authorList>
    </citation>
    <scope>NUCLEOTIDE SEQUENCE [LARGE SCALE GENOMIC DNA]</scope>
</reference>
<comment type="function">
    <text evidence="5">Associates with the EF-Tu.GDP complex and induces the exchange of GDP to GTP. It remains bound to the aminoacyl-tRNA.EF-Tu.GTP complex up to the GTP hydrolysis stage on the ribosome.</text>
</comment>
<feature type="region of interest" description="Involved in Mg(2+) ion dislocation from EF-Tu" evidence="5">
    <location>
        <begin position="80"/>
        <end position="83"/>
    </location>
</feature>
<dbReference type="Pfam" id="PF00889">
    <property type="entry name" value="EF_TS"/>
    <property type="match status" value="1"/>
</dbReference>
<evidence type="ECO:0000256" key="5">
    <source>
        <dbReference type="HAMAP-Rule" id="MF_00050"/>
    </source>
</evidence>
<dbReference type="SUPFAM" id="SSF46934">
    <property type="entry name" value="UBA-like"/>
    <property type="match status" value="1"/>
</dbReference>
<dbReference type="GO" id="GO:0005737">
    <property type="term" value="C:cytoplasm"/>
    <property type="evidence" value="ECO:0007669"/>
    <property type="project" value="UniProtKB-SubCell"/>
</dbReference>
<dbReference type="PANTHER" id="PTHR11741">
    <property type="entry name" value="ELONGATION FACTOR TS"/>
    <property type="match status" value="1"/>
</dbReference>
<dbReference type="GO" id="GO:0003746">
    <property type="term" value="F:translation elongation factor activity"/>
    <property type="evidence" value="ECO:0007669"/>
    <property type="project" value="UniProtKB-UniRule"/>
</dbReference>
<evidence type="ECO:0000256" key="3">
    <source>
        <dbReference type="ARBA" id="ARBA00022768"/>
    </source>
</evidence>
<dbReference type="SUPFAM" id="SSF54713">
    <property type="entry name" value="Elongation factor Ts (EF-Ts), dimerisation domain"/>
    <property type="match status" value="1"/>
</dbReference>
<organism evidence="7 8">
    <name type="scientific">Candidatus Giovannonibacteria bacterium GW2011_GWA2_44_26</name>
    <dbReference type="NCBI Taxonomy" id="1618648"/>
    <lineage>
        <taxon>Bacteria</taxon>
        <taxon>Candidatus Giovannoniibacteriota</taxon>
    </lineage>
</organism>
<evidence type="ECO:0000256" key="4">
    <source>
        <dbReference type="ARBA" id="ARBA00022917"/>
    </source>
</evidence>
<name>A0A0G1IS99_9BACT</name>
<dbReference type="PATRIC" id="fig|1618648.3.peg.889"/>
<dbReference type="FunFam" id="1.10.8.10:FF:000001">
    <property type="entry name" value="Elongation factor Ts"/>
    <property type="match status" value="1"/>
</dbReference>
<dbReference type="AlphaFoldDB" id="A0A0G1IS99"/>
<dbReference type="InterPro" id="IPR036402">
    <property type="entry name" value="EF-Ts_dimer_sf"/>
</dbReference>
<gene>
    <name evidence="5" type="primary">tsf</name>
    <name evidence="7" type="ORF">UW55_C0023G0008</name>
</gene>
<comment type="caution">
    <text evidence="7">The sequence shown here is derived from an EMBL/GenBank/DDBJ whole genome shotgun (WGS) entry which is preliminary data.</text>
</comment>
<evidence type="ECO:0000256" key="1">
    <source>
        <dbReference type="ARBA" id="ARBA00005532"/>
    </source>
</evidence>
<dbReference type="InterPro" id="IPR014039">
    <property type="entry name" value="Transl_elong_EFTs/EF1B_dimer"/>
</dbReference>
<dbReference type="Proteomes" id="UP000033945">
    <property type="component" value="Unassembled WGS sequence"/>
</dbReference>
<evidence type="ECO:0000313" key="8">
    <source>
        <dbReference type="Proteomes" id="UP000033945"/>
    </source>
</evidence>
<dbReference type="CDD" id="cd14275">
    <property type="entry name" value="UBA_EF-Ts"/>
    <property type="match status" value="1"/>
</dbReference>
<comment type="subcellular location">
    <subcellularLocation>
        <location evidence="5">Cytoplasm</location>
    </subcellularLocation>
</comment>
<comment type="similarity">
    <text evidence="1 5">Belongs to the EF-Ts family.</text>
</comment>
<dbReference type="EMBL" id="LCIT01000023">
    <property type="protein sequence ID" value="KKT61808.1"/>
    <property type="molecule type" value="Genomic_DNA"/>
</dbReference>
<dbReference type="PANTHER" id="PTHR11741:SF0">
    <property type="entry name" value="ELONGATION FACTOR TS, MITOCHONDRIAL"/>
    <property type="match status" value="1"/>
</dbReference>
<dbReference type="NCBIfam" id="TIGR00116">
    <property type="entry name" value="tsf"/>
    <property type="match status" value="1"/>
</dbReference>
<keyword evidence="3 5" id="KW-0251">Elongation factor</keyword>
<feature type="domain" description="Translation elongation factor EFTs/EF1B dimerisation" evidence="6">
    <location>
        <begin position="71"/>
        <end position="148"/>
    </location>
</feature>
<proteinExistence type="inferred from homology"/>
<dbReference type="HAMAP" id="MF_00050">
    <property type="entry name" value="EF_Ts"/>
    <property type="match status" value="1"/>
</dbReference>
<dbReference type="InterPro" id="IPR001816">
    <property type="entry name" value="Transl_elong_EFTs/EF1B"/>
</dbReference>
<evidence type="ECO:0000256" key="2">
    <source>
        <dbReference type="ARBA" id="ARBA00016956"/>
    </source>
</evidence>
<accession>A0A0G1IS99</accession>
<dbReference type="Gene3D" id="1.10.8.10">
    <property type="entry name" value="DNA helicase RuvA subunit, C-terminal domain"/>
    <property type="match status" value="1"/>
</dbReference>
<dbReference type="InterPro" id="IPR018101">
    <property type="entry name" value="Transl_elong_Ts_CS"/>
</dbReference>